<evidence type="ECO:0000259" key="4">
    <source>
        <dbReference type="PROSITE" id="PS50303"/>
    </source>
</evidence>
<proteinExistence type="predicted"/>
<dbReference type="GO" id="GO:0003729">
    <property type="term" value="F:mRNA binding"/>
    <property type="evidence" value="ECO:0000318"/>
    <property type="project" value="GO_Central"/>
</dbReference>
<protein>
    <recommendedName>
        <fullName evidence="4">PUM-HD domain-containing protein</fullName>
    </recommendedName>
</protein>
<dbReference type="PROSITE" id="PS50303">
    <property type="entry name" value="PUM_HD"/>
    <property type="match status" value="1"/>
</dbReference>
<evidence type="ECO:0000256" key="2">
    <source>
        <dbReference type="ARBA" id="ARBA00022845"/>
    </source>
</evidence>
<dbReference type="Gene3D" id="1.25.10.10">
    <property type="entry name" value="Leucine-rich Repeat Variant"/>
    <property type="match status" value="1"/>
</dbReference>
<feature type="domain" description="PUM-HD" evidence="4">
    <location>
        <begin position="1"/>
        <end position="310"/>
    </location>
</feature>
<dbReference type="InterPro" id="IPR033133">
    <property type="entry name" value="PUM-HD"/>
</dbReference>
<dbReference type="EMBL" id="CM000883">
    <property type="protein sequence ID" value="PNT62686.1"/>
    <property type="molecule type" value="Genomic_DNA"/>
</dbReference>
<name>A0A0Q3EG52_BRADI</name>
<dbReference type="GO" id="GO:0010608">
    <property type="term" value="P:post-transcriptional regulation of gene expression"/>
    <property type="evidence" value="ECO:0000318"/>
    <property type="project" value="GO_Central"/>
</dbReference>
<feature type="repeat" description="Pumilio" evidence="3">
    <location>
        <begin position="63"/>
        <end position="99"/>
    </location>
</feature>
<feature type="repeat" description="Pumilio" evidence="3">
    <location>
        <begin position="24"/>
        <end position="59"/>
    </location>
</feature>
<dbReference type="SMR" id="A0A0Q3EG52"/>
<dbReference type="OrthoDB" id="668540at2759"/>
<feature type="repeat" description="Pumilio" evidence="3">
    <location>
        <begin position="172"/>
        <end position="209"/>
    </location>
</feature>
<dbReference type="GO" id="GO:0006417">
    <property type="term" value="P:regulation of translation"/>
    <property type="evidence" value="ECO:0007669"/>
    <property type="project" value="UniProtKB-KW"/>
</dbReference>
<reference evidence="5" key="2">
    <citation type="submission" date="2017-06" db="EMBL/GenBank/DDBJ databases">
        <title>WGS assembly of Brachypodium distachyon.</title>
        <authorList>
            <consortium name="The International Brachypodium Initiative"/>
            <person name="Lucas S."/>
            <person name="Harmon-Smith M."/>
            <person name="Lail K."/>
            <person name="Tice H."/>
            <person name="Grimwood J."/>
            <person name="Bruce D."/>
            <person name="Barry K."/>
            <person name="Shu S."/>
            <person name="Lindquist E."/>
            <person name="Wang M."/>
            <person name="Pitluck S."/>
            <person name="Vogel J.P."/>
            <person name="Garvin D.F."/>
            <person name="Mockler T.C."/>
            <person name="Schmutz J."/>
            <person name="Rokhsar D."/>
            <person name="Bevan M.W."/>
        </authorList>
    </citation>
    <scope>NUCLEOTIDE SEQUENCE</scope>
    <source>
        <strain evidence="5">Bd21</strain>
    </source>
</reference>
<dbReference type="Gramene" id="KQJ86694">
    <property type="protein sequence ID" value="KQJ86694"/>
    <property type="gene ID" value="BRADI_4g07178v3"/>
</dbReference>
<dbReference type="InParanoid" id="A0A0Q3EG52"/>
<dbReference type="InterPro" id="IPR001313">
    <property type="entry name" value="Pumilio_RNA-bd_rpt"/>
</dbReference>
<dbReference type="PROSITE" id="PS50302">
    <property type="entry name" value="PUM"/>
    <property type="match status" value="5"/>
</dbReference>
<keyword evidence="2" id="KW-0810">Translation regulation</keyword>
<feature type="repeat" description="Pumilio" evidence="3">
    <location>
        <begin position="246"/>
        <end position="284"/>
    </location>
</feature>
<evidence type="ECO:0000313" key="7">
    <source>
        <dbReference type="Proteomes" id="UP000008810"/>
    </source>
</evidence>
<keyword evidence="7" id="KW-1185">Reference proteome</keyword>
<dbReference type="SMART" id="SM00025">
    <property type="entry name" value="Pumilio"/>
    <property type="match status" value="7"/>
</dbReference>
<reference evidence="5 6" key="1">
    <citation type="journal article" date="2010" name="Nature">
        <title>Genome sequencing and analysis of the model grass Brachypodium distachyon.</title>
        <authorList>
            <consortium name="International Brachypodium Initiative"/>
        </authorList>
    </citation>
    <scope>NUCLEOTIDE SEQUENCE [LARGE SCALE GENOMIC DNA]</scope>
    <source>
        <strain evidence="5 6">Bd21</strain>
    </source>
</reference>
<dbReference type="EMBL" id="CM000883">
    <property type="protein sequence ID" value="KQJ86694.1"/>
    <property type="molecule type" value="Genomic_DNA"/>
</dbReference>
<evidence type="ECO:0000313" key="5">
    <source>
        <dbReference type="EMBL" id="KQJ86694.1"/>
    </source>
</evidence>
<sequence>MVAVWYKQLFTNGAPEEAKMIFDGIIEQISELMVDPFGKYLVQKLLQKCDGQQMMHIICEITKLPGQLIQVACDMHGSFVVRKMINRINTPAEAYMIVSSLSPGAVTLMMDAHGSYLAQRCLEKLSPQNKKFLLDAAIKYCFGLARGCHSCRILNLCIDNANEDQRDELLYNITSRSSALDLSRHQYGNYVIQHILGLKVMWATDNILDQLEGHNGYLSMQQCSSNVVEKCIKAAQQPRRLKIIQDLINYPKLHHLLHDMYGNYVIQTALRQCENDTLCAALIGAIEEHAASLRKNVYGKRILSTIRCLKC</sequence>
<dbReference type="PANTHER" id="PTHR12537">
    <property type="entry name" value="RNA BINDING PROTEIN PUMILIO-RELATED"/>
    <property type="match status" value="1"/>
</dbReference>
<dbReference type="InterPro" id="IPR016024">
    <property type="entry name" value="ARM-type_fold"/>
</dbReference>
<evidence type="ECO:0000256" key="3">
    <source>
        <dbReference type="PROSITE-ProRule" id="PRU00317"/>
    </source>
</evidence>
<organism evidence="5">
    <name type="scientific">Brachypodium distachyon</name>
    <name type="common">Purple false brome</name>
    <name type="synonym">Trachynia distachya</name>
    <dbReference type="NCBI Taxonomy" id="15368"/>
    <lineage>
        <taxon>Eukaryota</taxon>
        <taxon>Viridiplantae</taxon>
        <taxon>Streptophyta</taxon>
        <taxon>Embryophyta</taxon>
        <taxon>Tracheophyta</taxon>
        <taxon>Spermatophyta</taxon>
        <taxon>Magnoliopsida</taxon>
        <taxon>Liliopsida</taxon>
        <taxon>Poales</taxon>
        <taxon>Poaceae</taxon>
        <taxon>BOP clade</taxon>
        <taxon>Pooideae</taxon>
        <taxon>Stipodae</taxon>
        <taxon>Brachypodieae</taxon>
        <taxon>Brachypodium</taxon>
    </lineage>
</organism>
<dbReference type="GO" id="GO:0005737">
    <property type="term" value="C:cytoplasm"/>
    <property type="evidence" value="ECO:0000318"/>
    <property type="project" value="GO_Central"/>
</dbReference>
<evidence type="ECO:0000313" key="6">
    <source>
        <dbReference type="EnsemblPlants" id="KQJ86694"/>
    </source>
</evidence>
<dbReference type="InterPro" id="IPR011989">
    <property type="entry name" value="ARM-like"/>
</dbReference>
<dbReference type="SUPFAM" id="SSF48371">
    <property type="entry name" value="ARM repeat"/>
    <property type="match status" value="1"/>
</dbReference>
<dbReference type="Gramene" id="PNT62686">
    <property type="protein sequence ID" value="PNT62686"/>
    <property type="gene ID" value="BRADI_4g07178v3"/>
</dbReference>
<dbReference type="Proteomes" id="UP000008810">
    <property type="component" value="Chromosome 4"/>
</dbReference>
<keyword evidence="1" id="KW-0677">Repeat</keyword>
<feature type="repeat" description="Pumilio" evidence="3">
    <location>
        <begin position="100"/>
        <end position="135"/>
    </location>
</feature>
<dbReference type="PANTHER" id="PTHR12537:SF192">
    <property type="entry name" value="OS12G0488900 PROTEIN"/>
    <property type="match status" value="1"/>
</dbReference>
<dbReference type="AlphaFoldDB" id="A0A0Q3EG52"/>
<accession>A0A0Q3EG52</accession>
<reference evidence="6" key="3">
    <citation type="submission" date="2018-08" db="UniProtKB">
        <authorList>
            <consortium name="EnsemblPlants"/>
        </authorList>
    </citation>
    <scope>IDENTIFICATION</scope>
    <source>
        <strain evidence="6">cv. Bd21</strain>
    </source>
</reference>
<evidence type="ECO:0000256" key="1">
    <source>
        <dbReference type="ARBA" id="ARBA00022737"/>
    </source>
</evidence>
<dbReference type="Pfam" id="PF00806">
    <property type="entry name" value="PUF"/>
    <property type="match status" value="7"/>
</dbReference>
<dbReference type="EnsemblPlants" id="KQJ86694">
    <property type="protein sequence ID" value="KQJ86694"/>
    <property type="gene ID" value="BRADI_4g07178v3"/>
</dbReference>
<dbReference type="ExpressionAtlas" id="A0A0Q3EG52">
    <property type="expression patterns" value="baseline"/>
</dbReference>
<gene>
    <name evidence="5" type="ORF">BRADI_4g07178v3</name>
</gene>
<dbReference type="EnsemblPlants" id="PNT62686">
    <property type="protein sequence ID" value="PNT62686"/>
    <property type="gene ID" value="BRADI_4g07178v3"/>
</dbReference>